<keyword evidence="4 10" id="KW-0547">Nucleotide-binding</keyword>
<dbReference type="NCBIfam" id="NF004189">
    <property type="entry name" value="PRK05644.1"/>
    <property type="match status" value="1"/>
</dbReference>
<feature type="binding site" evidence="10">
    <location>
        <position position="445"/>
    </location>
    <ligand>
        <name>Mg(2+)</name>
        <dbReference type="ChEBI" id="CHEBI:18420"/>
        <label>1</label>
        <note>catalytic</note>
    </ligand>
</feature>
<dbReference type="SUPFAM" id="SSF54211">
    <property type="entry name" value="Ribosomal protein S5 domain 2-like"/>
    <property type="match status" value="1"/>
</dbReference>
<dbReference type="InterPro" id="IPR013759">
    <property type="entry name" value="Topo_IIA_B_C"/>
</dbReference>
<dbReference type="PRINTS" id="PR01159">
    <property type="entry name" value="DNAGYRASEB"/>
</dbReference>
<dbReference type="InterPro" id="IPR006171">
    <property type="entry name" value="TOPRIM_dom"/>
</dbReference>
<dbReference type="GO" id="GO:0046872">
    <property type="term" value="F:metal ion binding"/>
    <property type="evidence" value="ECO:0007669"/>
    <property type="project" value="UniProtKB-KW"/>
</dbReference>
<comment type="miscellaneous">
    <text evidence="10">Few gyrases are as efficient as E.coli at forming negative supercoils. Not all organisms have 2 type II topoisomerases; in organisms with a single type II topoisomerase this enzyme also has to decatenate newly replicated chromosomes.</text>
</comment>
<dbReference type="InterPro" id="IPR034160">
    <property type="entry name" value="TOPRIM_GyrB"/>
</dbReference>
<dbReference type="FunFam" id="3.30.230.10:FF:000005">
    <property type="entry name" value="DNA gyrase subunit B"/>
    <property type="match status" value="1"/>
</dbReference>
<evidence type="ECO:0000256" key="8">
    <source>
        <dbReference type="ARBA" id="ARBA00023125"/>
    </source>
</evidence>
<feature type="binding site" evidence="10">
    <location>
        <position position="519"/>
    </location>
    <ligand>
        <name>Mg(2+)</name>
        <dbReference type="ChEBI" id="CHEBI:18420"/>
        <label>2</label>
    </ligand>
</feature>
<dbReference type="NCBIfam" id="NF011501">
    <property type="entry name" value="PRK14939.1"/>
    <property type="match status" value="1"/>
</dbReference>
<dbReference type="SMART" id="SM00433">
    <property type="entry name" value="TOP2c"/>
    <property type="match status" value="1"/>
</dbReference>
<evidence type="ECO:0000313" key="13">
    <source>
        <dbReference type="EMBL" id="VGO17837.1"/>
    </source>
</evidence>
<evidence type="ECO:0000259" key="12">
    <source>
        <dbReference type="PROSITE" id="PS50880"/>
    </source>
</evidence>
<accession>A0A6C2UE73</accession>
<feature type="site" description="Interaction with DNA" evidence="10">
    <location>
        <position position="470"/>
    </location>
</feature>
<comment type="catalytic activity">
    <reaction evidence="1 10">
        <text>ATP-dependent breakage, passage and rejoining of double-stranded DNA.</text>
        <dbReference type="EC" id="5.6.2.2"/>
    </reaction>
</comment>
<dbReference type="CDD" id="cd16928">
    <property type="entry name" value="HATPase_GyrB-like"/>
    <property type="match status" value="1"/>
</dbReference>
<dbReference type="InterPro" id="IPR002288">
    <property type="entry name" value="DNA_gyrase_B_C"/>
</dbReference>
<dbReference type="FunFam" id="3.30.565.10:FF:000002">
    <property type="entry name" value="DNA gyrase subunit B"/>
    <property type="match status" value="1"/>
</dbReference>
<dbReference type="Pfam" id="PF00986">
    <property type="entry name" value="DNA_gyraseB_C"/>
    <property type="match status" value="1"/>
</dbReference>
<protein>
    <recommendedName>
        <fullName evidence="10">DNA gyrase subunit B</fullName>
        <ecNumber evidence="10">5.6.2.2</ecNumber>
    </recommendedName>
</protein>
<dbReference type="GO" id="GO:0005737">
    <property type="term" value="C:cytoplasm"/>
    <property type="evidence" value="ECO:0007669"/>
    <property type="project" value="UniProtKB-SubCell"/>
</dbReference>
<dbReference type="SUPFAM" id="SSF55874">
    <property type="entry name" value="ATPase domain of HSP90 chaperone/DNA topoisomerase II/histidine kinase"/>
    <property type="match status" value="1"/>
</dbReference>
<comment type="function">
    <text evidence="10">A type II topoisomerase that negatively supercoils closed circular double-stranded (ds) DNA in an ATP-dependent manner to modulate DNA topology and maintain chromosomes in an underwound state. Negative supercoiling favors strand separation, and DNA replication, transcription, recombination and repair, all of which involve strand separation. Also able to catalyze the interconversion of other topological isomers of dsDNA rings, including catenanes and knotted rings. Type II topoisomerases break and join 2 DNA strands simultaneously in an ATP-dependent manner.</text>
</comment>
<dbReference type="CDD" id="cd03366">
    <property type="entry name" value="TOPRIM_TopoIIA_GyrB"/>
    <property type="match status" value="1"/>
</dbReference>
<keyword evidence="5 10" id="KW-0067">ATP-binding</keyword>
<evidence type="ECO:0000256" key="3">
    <source>
        <dbReference type="ARBA" id="ARBA00022723"/>
    </source>
</evidence>
<dbReference type="InterPro" id="IPR014721">
    <property type="entry name" value="Ribsml_uS5_D2-typ_fold_subgr"/>
</dbReference>
<comment type="subcellular location">
    <subcellularLocation>
        <location evidence="10">Cytoplasm</location>
    </subcellularLocation>
</comment>
<evidence type="ECO:0000313" key="14">
    <source>
        <dbReference type="Proteomes" id="UP000366872"/>
    </source>
</evidence>
<keyword evidence="10" id="KW-0963">Cytoplasm</keyword>
<dbReference type="CDD" id="cd00822">
    <property type="entry name" value="TopoII_Trans_DNA_gyrase"/>
    <property type="match status" value="1"/>
</dbReference>
<dbReference type="InterPro" id="IPR000565">
    <property type="entry name" value="Topo_IIA_B"/>
</dbReference>
<dbReference type="PANTHER" id="PTHR45866:SF1">
    <property type="entry name" value="DNA GYRASE SUBUNIT B, MITOCHONDRIAL"/>
    <property type="match status" value="1"/>
</dbReference>
<name>A0A6C2UE73_PONDE</name>
<dbReference type="PROSITE" id="PS00177">
    <property type="entry name" value="TOPOISOMERASE_II"/>
    <property type="match status" value="1"/>
</dbReference>
<feature type="region of interest" description="Disordered" evidence="11">
    <location>
        <begin position="1"/>
        <end position="27"/>
    </location>
</feature>
<dbReference type="GO" id="GO:0003677">
    <property type="term" value="F:DNA binding"/>
    <property type="evidence" value="ECO:0007669"/>
    <property type="project" value="UniProtKB-KW"/>
</dbReference>
<proteinExistence type="inferred from homology"/>
<dbReference type="GO" id="GO:0006265">
    <property type="term" value="P:DNA topological change"/>
    <property type="evidence" value="ECO:0007669"/>
    <property type="project" value="UniProtKB-UniRule"/>
</dbReference>
<dbReference type="NCBIfam" id="TIGR01059">
    <property type="entry name" value="gyrB"/>
    <property type="match status" value="1"/>
</dbReference>
<sequence>MSEERNDPNADESTKKRAANNPDSAGYGADHISVLEGMDAVRKRPAMYIGDTGCRGFHHCVYEVVDNSIDEALAGYCSNVEVCINEDGSLSVVDDGRGIPVDMHPTEGKPAVTVVLTVLHAGGKFDSDTYKVSGGLHGVGVSCVNALSEWLEVEVKRNGQIYHQRFERGVEVSELVTIGKTTETGTKVTFMPDMTIFTHEGGFQWDILAARLRELAFLNRGAKIILKEESTGRDETFKYDGGILEFVQHLNRNKSPMHPDVIYFEREKDDVVVEIAMQYSDAFNETIFTFANNINTIEGGTHLSGLRSALTRTVNAYAKTNKLIKDDKQAMGGDDIREGITAVLSVKIPDPQFEGQTKTKLGNGEVEGIVQQIVNDELGTYFEENPTVARTIIDKAVVAARARLAARKARDLARRKGALESGGLPGKLADCSSRDPARTELFIVEGDSAGGSAKQGREREFQAILPVKGKVINVQKARLDKVLANDEIRTMITAIGTGIGIDDFDIAKARYHKIVIMTDADVDGAHIRTLLLTFFYRQMPQLIEHGYVYIAQPPLYKVTRRKREEYVESDAHLTQILLDLGADGMLLKKLDDELLLDTKGLRELLDSIVEIEGIEDKLRRRGISLKGYLAQRDPETGAFPLYCVYMNKLGEDLDIRFALDDHGLKALFAEVEEAMAAAAPEVEEEVVEDVAGVDGEEPVAEAAPAPVVRYKELFFSRKLREVVEKLEEGGFAFDQLLGSGVPQFHLDDKGAKTAVNSLMELAQAVRVAGRKGMTIQRYKGLGEMNPKQLWETTLDPEFRRMTKVVLEDAVKADEMFTILMGDEVEPRREFIQENALNVTNLDI</sequence>
<dbReference type="AlphaFoldDB" id="A0A6C2UE73"/>
<dbReference type="InterPro" id="IPR001241">
    <property type="entry name" value="Topo_IIA"/>
</dbReference>
<dbReference type="Gene3D" id="3.40.50.670">
    <property type="match status" value="2"/>
</dbReference>
<evidence type="ECO:0000256" key="2">
    <source>
        <dbReference type="ARBA" id="ARBA00010708"/>
    </source>
</evidence>
<feature type="binding site" evidence="10">
    <location>
        <position position="519"/>
    </location>
    <ligand>
        <name>Mg(2+)</name>
        <dbReference type="ChEBI" id="CHEBI:18420"/>
        <label>1</label>
        <note>catalytic</note>
    </ligand>
</feature>
<dbReference type="InterPro" id="IPR013506">
    <property type="entry name" value="Topo_IIA_bsu_dom2"/>
</dbReference>
<feature type="domain" description="Toprim" evidence="12">
    <location>
        <begin position="439"/>
        <end position="554"/>
    </location>
</feature>
<dbReference type="PANTHER" id="PTHR45866">
    <property type="entry name" value="DNA GYRASE/TOPOISOMERASE SUBUNIT B"/>
    <property type="match status" value="1"/>
</dbReference>
<dbReference type="GO" id="GO:0006261">
    <property type="term" value="P:DNA-templated DNA replication"/>
    <property type="evidence" value="ECO:0007669"/>
    <property type="project" value="UniProtKB-UniRule"/>
</dbReference>
<dbReference type="EMBL" id="CAAHFG010000005">
    <property type="protein sequence ID" value="VGO17837.1"/>
    <property type="molecule type" value="Genomic_DNA"/>
</dbReference>
<dbReference type="InterPro" id="IPR020568">
    <property type="entry name" value="Ribosomal_Su5_D2-typ_SF"/>
</dbReference>
<keyword evidence="14" id="KW-1185">Reference proteome</keyword>
<evidence type="ECO:0000256" key="7">
    <source>
        <dbReference type="ARBA" id="ARBA00023029"/>
    </source>
</evidence>
<comment type="similarity">
    <text evidence="2 10">Belongs to the type II topoisomerase GyrB family.</text>
</comment>
<dbReference type="PROSITE" id="PS50880">
    <property type="entry name" value="TOPRIM"/>
    <property type="match status" value="1"/>
</dbReference>
<dbReference type="Gene3D" id="3.30.565.10">
    <property type="entry name" value="Histidine kinase-like ATPase, C-terminal domain"/>
    <property type="match status" value="1"/>
</dbReference>
<reference evidence="13 14" key="1">
    <citation type="submission" date="2019-04" db="EMBL/GenBank/DDBJ databases">
        <authorList>
            <person name="Van Vliet M D."/>
        </authorList>
    </citation>
    <scope>NUCLEOTIDE SEQUENCE [LARGE SCALE GENOMIC DNA]</scope>
    <source>
        <strain evidence="13 14">F1</strain>
    </source>
</reference>
<feature type="compositionally biased region" description="Basic and acidic residues" evidence="11">
    <location>
        <begin position="1"/>
        <end position="15"/>
    </location>
</feature>
<dbReference type="PRINTS" id="PR00418">
    <property type="entry name" value="TPI2FAMILY"/>
</dbReference>
<dbReference type="GO" id="GO:0005694">
    <property type="term" value="C:chromosome"/>
    <property type="evidence" value="ECO:0007669"/>
    <property type="project" value="InterPro"/>
</dbReference>
<dbReference type="HAMAP" id="MF_01898">
    <property type="entry name" value="GyrB"/>
    <property type="match status" value="1"/>
</dbReference>
<keyword evidence="8" id="KW-0238">DNA-binding</keyword>
<dbReference type="GO" id="GO:0005524">
    <property type="term" value="F:ATP binding"/>
    <property type="evidence" value="ECO:0007669"/>
    <property type="project" value="UniProtKB-UniRule"/>
</dbReference>
<organism evidence="13 14">
    <name type="scientific">Pontiella desulfatans</name>
    <dbReference type="NCBI Taxonomy" id="2750659"/>
    <lineage>
        <taxon>Bacteria</taxon>
        <taxon>Pseudomonadati</taxon>
        <taxon>Kiritimatiellota</taxon>
        <taxon>Kiritimatiellia</taxon>
        <taxon>Kiritimatiellales</taxon>
        <taxon>Pontiellaceae</taxon>
        <taxon>Pontiella</taxon>
    </lineage>
</organism>
<feature type="binding site" evidence="10">
    <location>
        <position position="521"/>
    </location>
    <ligand>
        <name>Mg(2+)</name>
        <dbReference type="ChEBI" id="CHEBI:18420"/>
        <label>2</label>
    </ligand>
</feature>
<evidence type="ECO:0000256" key="1">
    <source>
        <dbReference type="ARBA" id="ARBA00000185"/>
    </source>
</evidence>
<comment type="cofactor">
    <cofactor evidence="10">
        <name>Mg(2+)</name>
        <dbReference type="ChEBI" id="CHEBI:18420"/>
    </cofactor>
    <cofactor evidence="10">
        <name>Mn(2+)</name>
        <dbReference type="ChEBI" id="CHEBI:29035"/>
    </cofactor>
    <cofactor evidence="10">
        <name>Ca(2+)</name>
        <dbReference type="ChEBI" id="CHEBI:29108"/>
    </cofactor>
    <text evidence="10">Binds two Mg(2+) per subunit. The magnesium ions form salt bridges with both the protein and the DNA. Can also accept other divalent metal cations, such as Mn(2+) or Ca(2+).</text>
</comment>
<comment type="subunit">
    <text evidence="10">Heterotetramer, composed of two GyrA and two GyrB chains. In the heterotetramer, GyrA contains the active site tyrosine that forms a transient covalent intermediate with DNA, while GyrB binds cofactors and catalyzes ATP hydrolysis.</text>
</comment>
<dbReference type="InterPro" id="IPR018522">
    <property type="entry name" value="TopoIIA_CS"/>
</dbReference>
<dbReference type="SUPFAM" id="SSF56719">
    <property type="entry name" value="Type II DNA topoisomerase"/>
    <property type="match status" value="1"/>
</dbReference>
<dbReference type="InterPro" id="IPR003594">
    <property type="entry name" value="HATPase_dom"/>
</dbReference>
<evidence type="ECO:0000256" key="5">
    <source>
        <dbReference type="ARBA" id="ARBA00022840"/>
    </source>
</evidence>
<dbReference type="InterPro" id="IPR011557">
    <property type="entry name" value="GyrB"/>
</dbReference>
<dbReference type="InterPro" id="IPR013760">
    <property type="entry name" value="Topo_IIA-like_dom_sf"/>
</dbReference>
<evidence type="ECO:0000256" key="10">
    <source>
        <dbReference type="HAMAP-Rule" id="MF_01898"/>
    </source>
</evidence>
<dbReference type="EC" id="5.6.2.2" evidence="10"/>
<dbReference type="GO" id="GO:0003918">
    <property type="term" value="F:DNA topoisomerase type II (double strand cut, ATP-hydrolyzing) activity"/>
    <property type="evidence" value="ECO:0007669"/>
    <property type="project" value="UniProtKB-UniRule"/>
</dbReference>
<dbReference type="RefSeq" id="WP_136083302.1">
    <property type="nucleotide sequence ID" value="NZ_CAAHFG010000005.1"/>
</dbReference>
<dbReference type="SMART" id="SM00387">
    <property type="entry name" value="HATPase_c"/>
    <property type="match status" value="1"/>
</dbReference>
<evidence type="ECO:0000256" key="6">
    <source>
        <dbReference type="ARBA" id="ARBA00022842"/>
    </source>
</evidence>
<dbReference type="Gene3D" id="3.30.230.10">
    <property type="match status" value="1"/>
</dbReference>
<dbReference type="Pfam" id="PF02518">
    <property type="entry name" value="HATPase_c"/>
    <property type="match status" value="1"/>
</dbReference>
<dbReference type="Pfam" id="PF00204">
    <property type="entry name" value="DNA_gyraseB"/>
    <property type="match status" value="1"/>
</dbReference>
<feature type="site" description="Interaction with DNA" evidence="10">
    <location>
        <position position="473"/>
    </location>
</feature>
<keyword evidence="6 10" id="KW-0460">Magnesium</keyword>
<dbReference type="Pfam" id="PF01751">
    <property type="entry name" value="Toprim"/>
    <property type="match status" value="1"/>
</dbReference>
<gene>
    <name evidence="13" type="primary">gyrB_2</name>
    <name evidence="10" type="synonym">gyrB</name>
    <name evidence="13" type="ORF">PDESU_06439</name>
</gene>
<dbReference type="FunFam" id="3.40.50.670:FF:000001">
    <property type="entry name" value="DNA topoisomerase 2"/>
    <property type="match status" value="1"/>
</dbReference>
<evidence type="ECO:0000256" key="4">
    <source>
        <dbReference type="ARBA" id="ARBA00022741"/>
    </source>
</evidence>
<evidence type="ECO:0000256" key="11">
    <source>
        <dbReference type="SAM" id="MobiDB-lite"/>
    </source>
</evidence>
<dbReference type="InterPro" id="IPR036890">
    <property type="entry name" value="HATPase_C_sf"/>
</dbReference>
<dbReference type="Proteomes" id="UP000366872">
    <property type="component" value="Unassembled WGS sequence"/>
</dbReference>
<keyword evidence="7 10" id="KW-0799">Topoisomerase</keyword>
<keyword evidence="3 10" id="KW-0479">Metal-binding</keyword>
<evidence type="ECO:0000256" key="9">
    <source>
        <dbReference type="ARBA" id="ARBA00023235"/>
    </source>
</evidence>
<keyword evidence="9 10" id="KW-0413">Isomerase</keyword>